<dbReference type="CDD" id="cd16273">
    <property type="entry name" value="SNM1A-1C-like_MBL-fold"/>
    <property type="match status" value="1"/>
</dbReference>
<dbReference type="AlphaFoldDB" id="A0AAN8HP79"/>
<comment type="similarity">
    <text evidence="4">Belongs to the DNA repair metallo-beta-lactamase (DRMBL) family.</text>
</comment>
<evidence type="ECO:0000256" key="13">
    <source>
        <dbReference type="ARBA" id="ARBA00023242"/>
    </source>
</evidence>
<dbReference type="SUPFAM" id="SSF56281">
    <property type="entry name" value="Metallo-hydrolase/oxidoreductase"/>
    <property type="match status" value="1"/>
</dbReference>
<protein>
    <recommendedName>
        <fullName evidence="14">5' exonuclease Apollo</fullName>
        <ecNumber evidence="5">3.5.2.6</ecNumber>
    </recommendedName>
    <alternativeName>
        <fullName evidence="15">DNA cross-link repair 1B protein</fullName>
    </alternativeName>
    <alternativeName>
        <fullName evidence="16">SNM1 homolog B</fullName>
    </alternativeName>
</protein>
<organism evidence="20 21">
    <name type="scientific">Champsocephalus gunnari</name>
    <name type="common">Mackerel icefish</name>
    <dbReference type="NCBI Taxonomy" id="52237"/>
    <lineage>
        <taxon>Eukaryota</taxon>
        <taxon>Metazoa</taxon>
        <taxon>Chordata</taxon>
        <taxon>Craniata</taxon>
        <taxon>Vertebrata</taxon>
        <taxon>Euteleostomi</taxon>
        <taxon>Actinopterygii</taxon>
        <taxon>Neopterygii</taxon>
        <taxon>Teleostei</taxon>
        <taxon>Neoteleostei</taxon>
        <taxon>Acanthomorphata</taxon>
        <taxon>Eupercaria</taxon>
        <taxon>Perciformes</taxon>
        <taxon>Notothenioidei</taxon>
        <taxon>Channichthyidae</taxon>
        <taxon>Champsocephalus</taxon>
    </lineage>
</organism>
<keyword evidence="9" id="KW-0378">Hydrolase</keyword>
<evidence type="ECO:0000256" key="8">
    <source>
        <dbReference type="ARBA" id="ARBA00022763"/>
    </source>
</evidence>
<dbReference type="GO" id="GO:0006303">
    <property type="term" value="P:double-strand break repair via nonhomologous end joining"/>
    <property type="evidence" value="ECO:0007669"/>
    <property type="project" value="TreeGrafter"/>
</dbReference>
<dbReference type="EC" id="3.5.2.6" evidence="5"/>
<dbReference type="GO" id="GO:0005634">
    <property type="term" value="C:nucleus"/>
    <property type="evidence" value="ECO:0007669"/>
    <property type="project" value="UniProtKB-SubCell"/>
</dbReference>
<evidence type="ECO:0000256" key="1">
    <source>
        <dbReference type="ARBA" id="ARBA00001526"/>
    </source>
</evidence>
<feature type="compositionally biased region" description="Acidic residues" evidence="17">
    <location>
        <begin position="351"/>
        <end position="360"/>
    </location>
</feature>
<dbReference type="Gene3D" id="3.60.15.10">
    <property type="entry name" value="Ribonuclease Z/Hydroxyacylglutathione hydrolase-like"/>
    <property type="match status" value="1"/>
</dbReference>
<evidence type="ECO:0000256" key="15">
    <source>
        <dbReference type="ARBA" id="ARBA00041693"/>
    </source>
</evidence>
<evidence type="ECO:0000256" key="16">
    <source>
        <dbReference type="ARBA" id="ARBA00042738"/>
    </source>
</evidence>
<evidence type="ECO:0000259" key="18">
    <source>
        <dbReference type="Pfam" id="PF07522"/>
    </source>
</evidence>
<evidence type="ECO:0000259" key="19">
    <source>
        <dbReference type="Pfam" id="PF12706"/>
    </source>
</evidence>
<keyword evidence="10" id="KW-0269">Exonuclease</keyword>
<dbReference type="InterPro" id="IPR011084">
    <property type="entry name" value="DRMBL"/>
</dbReference>
<feature type="region of interest" description="Disordered" evidence="17">
    <location>
        <begin position="333"/>
        <end position="385"/>
    </location>
</feature>
<dbReference type="Gene3D" id="3.40.50.12650">
    <property type="match status" value="1"/>
</dbReference>
<evidence type="ECO:0000313" key="21">
    <source>
        <dbReference type="Proteomes" id="UP001331515"/>
    </source>
</evidence>
<evidence type="ECO:0000256" key="9">
    <source>
        <dbReference type="ARBA" id="ARBA00022801"/>
    </source>
</evidence>
<keyword evidence="7" id="KW-0540">Nuclease</keyword>
<dbReference type="InterPro" id="IPR036866">
    <property type="entry name" value="RibonucZ/Hydroxyglut_hydro"/>
</dbReference>
<reference evidence="20 21" key="1">
    <citation type="journal article" date="2023" name="Mol. Biol. Evol.">
        <title>Genomics of Secondarily Temperate Adaptation in the Only Non-Antarctic Icefish.</title>
        <authorList>
            <person name="Rivera-Colon A.G."/>
            <person name="Rayamajhi N."/>
            <person name="Minhas B.F."/>
            <person name="Madrigal G."/>
            <person name="Bilyk K.T."/>
            <person name="Yoon V."/>
            <person name="Hune M."/>
            <person name="Gregory S."/>
            <person name="Cheng C.H.C."/>
            <person name="Catchen J.M."/>
        </authorList>
    </citation>
    <scope>NUCLEOTIDE SEQUENCE [LARGE SCALE GENOMIC DNA]</scope>
    <source>
        <tissue evidence="20">White muscle</tissue>
    </source>
</reference>
<gene>
    <name evidence="20" type="ORF">CgunFtcFv8_000541</name>
</gene>
<dbReference type="GO" id="GO:0035312">
    <property type="term" value="F:5'-3' DNA exonuclease activity"/>
    <property type="evidence" value="ECO:0007669"/>
    <property type="project" value="TreeGrafter"/>
</dbReference>
<feature type="compositionally biased region" description="Polar residues" evidence="17">
    <location>
        <begin position="333"/>
        <end position="344"/>
    </location>
</feature>
<keyword evidence="13" id="KW-0539">Nucleus</keyword>
<proteinExistence type="inferred from homology"/>
<evidence type="ECO:0000256" key="4">
    <source>
        <dbReference type="ARBA" id="ARBA00010304"/>
    </source>
</evidence>
<evidence type="ECO:0000313" key="20">
    <source>
        <dbReference type="EMBL" id="KAK5923584.1"/>
    </source>
</evidence>
<dbReference type="EMBL" id="JAURVH010001521">
    <property type="protein sequence ID" value="KAK5923584.1"/>
    <property type="molecule type" value="Genomic_DNA"/>
</dbReference>
<feature type="compositionally biased region" description="Basic and acidic residues" evidence="17">
    <location>
        <begin position="369"/>
        <end position="385"/>
    </location>
</feature>
<accession>A0AAN8HP79</accession>
<keyword evidence="11" id="KW-0779">Telomere</keyword>
<evidence type="ECO:0000256" key="6">
    <source>
        <dbReference type="ARBA" id="ARBA00022454"/>
    </source>
</evidence>
<dbReference type="GO" id="GO:0008800">
    <property type="term" value="F:beta-lactamase activity"/>
    <property type="evidence" value="ECO:0007669"/>
    <property type="project" value="UniProtKB-EC"/>
</dbReference>
<dbReference type="FunFam" id="3.40.50.12650:FF:000003">
    <property type="entry name" value="DNA cross-link repair 1B"/>
    <property type="match status" value="1"/>
</dbReference>
<dbReference type="GO" id="GO:0000781">
    <property type="term" value="C:chromosome, telomeric region"/>
    <property type="evidence" value="ECO:0007669"/>
    <property type="project" value="UniProtKB-SubCell"/>
</dbReference>
<dbReference type="PANTHER" id="PTHR23240">
    <property type="entry name" value="DNA CROSS-LINK REPAIR PROTEIN PSO2/SNM1-RELATED"/>
    <property type="match status" value="1"/>
</dbReference>
<comment type="caution">
    <text evidence="20">The sequence shown here is derived from an EMBL/GenBank/DDBJ whole genome shotgun (WGS) entry which is preliminary data.</text>
</comment>
<dbReference type="GO" id="GO:0000723">
    <property type="term" value="P:telomere maintenance"/>
    <property type="evidence" value="ECO:0007669"/>
    <property type="project" value="TreeGrafter"/>
</dbReference>
<evidence type="ECO:0000256" key="3">
    <source>
        <dbReference type="ARBA" id="ARBA00004574"/>
    </source>
</evidence>
<sequence>MSVNGKVIPHTPLAVDFWQVRKCPGTRLFFLSHMHSDHTVGLTSTWSNRPIYCSPTTATLLRLKLQVKEKWIHPLELDEPYLLPMDDIGKEKLTVTLIEANHCPGSVMFLFEGYFGSILYTGDFRYTPSMLRETCLRTHTTIDVLYLDNTNCDPNRTLPSRQQATQQIKEIIRRHPNHNVVIGLYALGKESLLVELAKEFKTWVEVSFERMQTLKALELPDVFTTEPGAGRIRVVEQSKICSANVHKWDKEHPTLAILPTSRPLVPFHPNVHVVPYSDHSSYQELEDFVSALKPTSLVPIVGNHVPASFSALLPRRKRHEILVPECVYMLSQPESQLSSSANTSPRRRQEEDEEEEEEGADSTVAMWFRDQDDSYRMKNETGRGV</sequence>
<evidence type="ECO:0000256" key="14">
    <source>
        <dbReference type="ARBA" id="ARBA00039555"/>
    </source>
</evidence>
<keyword evidence="12" id="KW-0234">DNA repair</keyword>
<evidence type="ECO:0000256" key="5">
    <source>
        <dbReference type="ARBA" id="ARBA00012865"/>
    </source>
</evidence>
<comment type="subcellular location">
    <subcellularLocation>
        <location evidence="3">Chromosome</location>
        <location evidence="3">Telomere</location>
    </subcellularLocation>
    <subcellularLocation>
        <location evidence="2">Nucleus</location>
    </subcellularLocation>
</comment>
<dbReference type="GO" id="GO:0003684">
    <property type="term" value="F:damaged DNA binding"/>
    <property type="evidence" value="ECO:0007669"/>
    <property type="project" value="TreeGrafter"/>
</dbReference>
<keyword evidence="6" id="KW-0158">Chromosome</keyword>
<evidence type="ECO:0000256" key="7">
    <source>
        <dbReference type="ARBA" id="ARBA00022722"/>
    </source>
</evidence>
<dbReference type="PANTHER" id="PTHR23240:SF26">
    <property type="entry name" value="5' EXONUCLEASE APOLLO"/>
    <property type="match status" value="1"/>
</dbReference>
<evidence type="ECO:0000256" key="17">
    <source>
        <dbReference type="SAM" id="MobiDB-lite"/>
    </source>
</evidence>
<dbReference type="GO" id="GO:0036297">
    <property type="term" value="P:interstrand cross-link repair"/>
    <property type="evidence" value="ECO:0007669"/>
    <property type="project" value="TreeGrafter"/>
</dbReference>
<dbReference type="Pfam" id="PF12706">
    <property type="entry name" value="Lactamase_B_2"/>
    <property type="match status" value="1"/>
</dbReference>
<keyword evidence="8" id="KW-0227">DNA damage</keyword>
<keyword evidence="21" id="KW-1185">Reference proteome</keyword>
<name>A0AAN8HP79_CHAGU</name>
<dbReference type="InterPro" id="IPR001279">
    <property type="entry name" value="Metallo-B-lactamas"/>
</dbReference>
<dbReference type="Proteomes" id="UP001331515">
    <property type="component" value="Unassembled WGS sequence"/>
</dbReference>
<feature type="domain" description="DNA repair metallo-beta-lactamase" evidence="18">
    <location>
        <begin position="271"/>
        <end position="301"/>
    </location>
</feature>
<feature type="domain" description="Metallo-beta-lactamase" evidence="19">
    <location>
        <begin position="25"/>
        <end position="156"/>
    </location>
</feature>
<evidence type="ECO:0000256" key="11">
    <source>
        <dbReference type="ARBA" id="ARBA00022895"/>
    </source>
</evidence>
<evidence type="ECO:0000256" key="12">
    <source>
        <dbReference type="ARBA" id="ARBA00023204"/>
    </source>
</evidence>
<comment type="catalytic activity">
    <reaction evidence="1">
        <text>a beta-lactam + H2O = a substituted beta-amino acid</text>
        <dbReference type="Rhea" id="RHEA:20401"/>
        <dbReference type="ChEBI" id="CHEBI:15377"/>
        <dbReference type="ChEBI" id="CHEBI:35627"/>
        <dbReference type="ChEBI" id="CHEBI:140347"/>
        <dbReference type="EC" id="3.5.2.6"/>
    </reaction>
</comment>
<dbReference type="Pfam" id="PF07522">
    <property type="entry name" value="DRMBL"/>
    <property type="match status" value="1"/>
</dbReference>
<evidence type="ECO:0000256" key="2">
    <source>
        <dbReference type="ARBA" id="ARBA00004123"/>
    </source>
</evidence>
<evidence type="ECO:0000256" key="10">
    <source>
        <dbReference type="ARBA" id="ARBA00022839"/>
    </source>
</evidence>